<keyword evidence="5" id="KW-0482">Metalloprotease</keyword>
<keyword evidence="6" id="KW-1185">Reference proteome</keyword>
<dbReference type="InterPro" id="IPR033428">
    <property type="entry name" value="DUF5118"/>
</dbReference>
<organism evidence="5 6">
    <name type="scientific">Butyricimonas hominis</name>
    <dbReference type="NCBI Taxonomy" id="2763032"/>
    <lineage>
        <taxon>Bacteria</taxon>
        <taxon>Pseudomonadati</taxon>
        <taxon>Bacteroidota</taxon>
        <taxon>Bacteroidia</taxon>
        <taxon>Bacteroidales</taxon>
        <taxon>Odoribacteraceae</taxon>
        <taxon>Butyricimonas</taxon>
    </lineage>
</organism>
<keyword evidence="5" id="KW-0378">Hydrolase</keyword>
<keyword evidence="1" id="KW-0732">Signal</keyword>
<dbReference type="CDD" id="cd04276">
    <property type="entry name" value="ZnMc_MMP_like_2"/>
    <property type="match status" value="1"/>
</dbReference>
<sequence length="868" mass="99267">MKYKLLLLLCFFTVAFLTETEASARKKKKETAKTPVKKESAYDKLFKKDHTQAKGLINLHRVDNKLYFELPLQLLGKDMLLGSTVTEISDNGDAIVGQKPKEPLHIQFTMIDSTIQLRQIFNYSITRPEDKNIANAIEKANIGAIIGVYKVEAYNPDSTAVVFDITKLFVGDNKDLEPIDDYGANTYGGYLVRSSRFQQDKSFLGEIKAFEDNVLVRSHLSYECDIRGGQNYYEYKKPLTVVATRSIVLLPEIPARPRIADPRVGIFPTIKIQYTNTDNKAVNVFYANRWRLEPSDEIAFKKGQLVEPKKPIVFYIDDNFPDMWKKYIHMAVEDWNLAFEKIGFKKAIIAKDFPKDDPEFDPDNLKYSCVRYAPTWMANAMGPSWTDPRTGEIINASVYIYHNLISLLYNWRFIHTAAADPDVRYKILPEQVMGEAIRYASRHEVGHCLGFMHNMAASASIPVEKLRDPEFTQRYGTTASIMDYARFNYVAQPGDKERGVKLTPPILGEYDYFLIKWSYSPLLDANSPEEETTTLNQWVREKADDPMYRYGKQQIWTHYDPSSLSEDLGDDAMIASEYGIKNLKYILSNLNNWFTDSDKDYKHRFSLYNEIVQQYVRYLNHVYANIGGIYLTERYEGDPRPSYEAVPKEKQKRALQFMMAQVRDIDWIENKDLLKNFTLIGSPSSDIQSEVVSRIVDGVSKLPLCVAKTDKDPYTPEEYLNEIYNFVWATTLKGGKTQVADRKLQDAFVSALISKSSGSGSGGSIMIGVTDAFKAIEVPEYIKQKSIEDYGHAALEYAAPQEANDNGEVSGFGFLQAVNYTTSPSVSHIYYGMLLKTKNLLEKNINHPSLETRNHYQLLLRRIDKAMK</sequence>
<dbReference type="InterPro" id="IPR034032">
    <property type="entry name" value="Zn_MMP-like_bac"/>
</dbReference>
<feature type="domain" description="DUF5118" evidence="4">
    <location>
        <begin position="40"/>
        <end position="87"/>
    </location>
</feature>
<dbReference type="PANTHER" id="PTHR38478">
    <property type="entry name" value="PEPTIDASE M1A AND M12B"/>
    <property type="match status" value="1"/>
</dbReference>
<evidence type="ECO:0000313" key="5">
    <source>
        <dbReference type="EMBL" id="MBC5619847.1"/>
    </source>
</evidence>
<dbReference type="SUPFAM" id="SSF55486">
    <property type="entry name" value="Metalloproteases ('zincins'), catalytic domain"/>
    <property type="match status" value="1"/>
</dbReference>
<feature type="signal peptide" evidence="1">
    <location>
        <begin position="1"/>
        <end position="17"/>
    </location>
</feature>
<dbReference type="GO" id="GO:0008237">
    <property type="term" value="F:metallopeptidase activity"/>
    <property type="evidence" value="ECO:0007669"/>
    <property type="project" value="UniProtKB-KW"/>
</dbReference>
<keyword evidence="5" id="KW-0645">Protease</keyword>
<dbReference type="EMBL" id="JACOOH010000001">
    <property type="protein sequence ID" value="MBC5619847.1"/>
    <property type="molecule type" value="Genomic_DNA"/>
</dbReference>
<protein>
    <submittedName>
        <fullName evidence="5">Zinc-dependent metalloprotease</fullName>
    </submittedName>
</protein>
<dbReference type="Pfam" id="PF17148">
    <property type="entry name" value="DUF5117"/>
    <property type="match status" value="1"/>
</dbReference>
<evidence type="ECO:0000259" key="4">
    <source>
        <dbReference type="Pfam" id="PF17162"/>
    </source>
</evidence>
<evidence type="ECO:0000256" key="1">
    <source>
        <dbReference type="SAM" id="SignalP"/>
    </source>
</evidence>
<dbReference type="Pfam" id="PF16313">
    <property type="entry name" value="DUF4953"/>
    <property type="match status" value="1"/>
</dbReference>
<feature type="chain" id="PRO_5046541137" evidence="1">
    <location>
        <begin position="18"/>
        <end position="868"/>
    </location>
</feature>
<dbReference type="InterPro" id="IPR033413">
    <property type="entry name" value="DUF5117"/>
</dbReference>
<feature type="domain" description="EcxA zinc-binding" evidence="2">
    <location>
        <begin position="428"/>
        <end position="732"/>
    </location>
</feature>
<accession>A0ABR7CVY2</accession>
<dbReference type="Pfam" id="PF17162">
    <property type="entry name" value="DUF5118"/>
    <property type="match status" value="1"/>
</dbReference>
<dbReference type="InterPro" id="IPR032534">
    <property type="entry name" value="EcxA_zinc-bd"/>
</dbReference>
<comment type="caution">
    <text evidence="5">The sequence shown here is derived from an EMBL/GenBank/DDBJ whole genome shotgun (WGS) entry which is preliminary data.</text>
</comment>
<gene>
    <name evidence="5" type="ORF">H8S64_01920</name>
</gene>
<evidence type="ECO:0000259" key="3">
    <source>
        <dbReference type="Pfam" id="PF17148"/>
    </source>
</evidence>
<name>A0ABR7CVY2_9BACT</name>
<dbReference type="RefSeq" id="WP_186974725.1">
    <property type="nucleotide sequence ID" value="NZ_JACOOH010000001.1"/>
</dbReference>
<proteinExistence type="predicted"/>
<reference evidence="5 6" key="1">
    <citation type="submission" date="2020-08" db="EMBL/GenBank/DDBJ databases">
        <title>Genome public.</title>
        <authorList>
            <person name="Liu C."/>
            <person name="Sun Q."/>
        </authorList>
    </citation>
    <scope>NUCLEOTIDE SEQUENCE [LARGE SCALE GENOMIC DNA]</scope>
    <source>
        <strain evidence="5 6">NSJ-56</strain>
    </source>
</reference>
<dbReference type="Proteomes" id="UP000646484">
    <property type="component" value="Unassembled WGS sequence"/>
</dbReference>
<evidence type="ECO:0000259" key="2">
    <source>
        <dbReference type="Pfam" id="PF16313"/>
    </source>
</evidence>
<feature type="domain" description="DUF5117" evidence="3">
    <location>
        <begin position="104"/>
        <end position="295"/>
    </location>
</feature>
<dbReference type="PANTHER" id="PTHR38478:SF1">
    <property type="entry name" value="ZINC DEPENDENT METALLOPROTEASE DOMAIN LIPOPROTEIN"/>
    <property type="match status" value="1"/>
</dbReference>
<evidence type="ECO:0000313" key="6">
    <source>
        <dbReference type="Proteomes" id="UP000646484"/>
    </source>
</evidence>